<evidence type="ECO:0000313" key="13">
    <source>
        <dbReference type="Proteomes" id="UP000245942"/>
    </source>
</evidence>
<evidence type="ECO:0000256" key="5">
    <source>
        <dbReference type="ARBA" id="ARBA00022741"/>
    </source>
</evidence>
<evidence type="ECO:0000256" key="2">
    <source>
        <dbReference type="ARBA" id="ARBA00005619"/>
    </source>
</evidence>
<dbReference type="Gene3D" id="3.40.50.300">
    <property type="entry name" value="P-loop containing nucleotide triphosphate hydrolases"/>
    <property type="match status" value="1"/>
</dbReference>
<evidence type="ECO:0000256" key="1">
    <source>
        <dbReference type="ARBA" id="ARBA00004389"/>
    </source>
</evidence>
<dbReference type="GeneID" id="37013218"/>
<organism evidence="12 13">
    <name type="scientific">Pseudomicrostroma glucosiphilum</name>
    <dbReference type="NCBI Taxonomy" id="1684307"/>
    <lineage>
        <taxon>Eukaryota</taxon>
        <taxon>Fungi</taxon>
        <taxon>Dikarya</taxon>
        <taxon>Basidiomycota</taxon>
        <taxon>Ustilaginomycotina</taxon>
        <taxon>Exobasidiomycetes</taxon>
        <taxon>Microstromatales</taxon>
        <taxon>Microstromatales incertae sedis</taxon>
        <taxon>Pseudomicrostroma</taxon>
    </lineage>
</organism>
<reference evidence="12 13" key="1">
    <citation type="journal article" date="2018" name="Mol. Biol. Evol.">
        <title>Broad Genomic Sampling Reveals a Smut Pathogenic Ancestry of the Fungal Clade Ustilaginomycotina.</title>
        <authorList>
            <person name="Kijpornyongpan T."/>
            <person name="Mondo S.J."/>
            <person name="Barry K."/>
            <person name="Sandor L."/>
            <person name="Lee J."/>
            <person name="Lipzen A."/>
            <person name="Pangilinan J."/>
            <person name="LaButti K."/>
            <person name="Hainaut M."/>
            <person name="Henrissat B."/>
            <person name="Grigoriev I.V."/>
            <person name="Spatafora J.W."/>
            <person name="Aime M.C."/>
        </authorList>
    </citation>
    <scope>NUCLEOTIDE SEQUENCE [LARGE SCALE GENOMIC DNA]</scope>
    <source>
        <strain evidence="12 13">MCA 4718</strain>
    </source>
</reference>
<keyword evidence="5" id="KW-0547">Nucleotide-binding</keyword>
<dbReference type="InterPro" id="IPR019009">
    <property type="entry name" value="SRP_receptor_beta_su"/>
</dbReference>
<dbReference type="RefSeq" id="XP_025351346.1">
    <property type="nucleotide sequence ID" value="XM_025491484.1"/>
</dbReference>
<evidence type="ECO:0000256" key="3">
    <source>
        <dbReference type="ARBA" id="ARBA00020256"/>
    </source>
</evidence>
<keyword evidence="10" id="KW-0675">Receptor</keyword>
<sequence length="408" mass="43079">MAFLSAPVRWPDVLSVTFSFDSIASNVRPYLPGPLASLPSAMIASLFLSWTLVISVAVFSFFMNQRRQSLVPTQPHSATAAPKRRKAGQTLTTLLIGPEQTGKSTLYSALVFEAIPETQTSQHENESHIAIKKEGMVSPTDVRLVDLPGHPRLRAKANDYLPKADRIVFCVDTASAIKGGTTKNETLVEAVDHFHATLTSLARSRLSRSSASKASVAPSLLVLFTRGDLSPLLSASPYDQKRQAQVITRARAAFESELGRRRAGMGLGRGASQARAKVGGMGKVVGGTSGISKGWLGSLKALLGLGGSSSSGGNEDEDDEDEDEEALDYVEWAWAQRAAAAGTSSSAAGASSAFSLDKLDEDVVLGGKASFVVSSIGKERGWDVSEGEANGGLAGLKGLKAWLSDPDM</sequence>
<dbReference type="SUPFAM" id="SSF52540">
    <property type="entry name" value="P-loop containing nucleoside triphosphate hydrolases"/>
    <property type="match status" value="1"/>
</dbReference>
<dbReference type="InterPro" id="IPR027417">
    <property type="entry name" value="P-loop_NTPase"/>
</dbReference>
<evidence type="ECO:0000256" key="6">
    <source>
        <dbReference type="ARBA" id="ARBA00022824"/>
    </source>
</evidence>
<protein>
    <recommendedName>
        <fullName evidence="3">Signal recognition particle receptor subunit beta</fullName>
    </recommendedName>
</protein>
<evidence type="ECO:0000256" key="8">
    <source>
        <dbReference type="ARBA" id="ARBA00023134"/>
    </source>
</evidence>
<evidence type="ECO:0000256" key="7">
    <source>
        <dbReference type="ARBA" id="ARBA00022989"/>
    </source>
</evidence>
<comment type="subcellular location">
    <subcellularLocation>
        <location evidence="1">Endoplasmic reticulum membrane</location>
        <topology evidence="1">Single-pass membrane protein</topology>
    </subcellularLocation>
</comment>
<evidence type="ECO:0000256" key="4">
    <source>
        <dbReference type="ARBA" id="ARBA00022692"/>
    </source>
</evidence>
<dbReference type="EMBL" id="KZ819321">
    <property type="protein sequence ID" value="PWN24186.1"/>
    <property type="molecule type" value="Genomic_DNA"/>
</dbReference>
<keyword evidence="8" id="KW-0342">GTP-binding</keyword>
<feature type="transmembrane region" description="Helical" evidence="11">
    <location>
        <begin position="41"/>
        <end position="62"/>
    </location>
</feature>
<evidence type="ECO:0000256" key="10">
    <source>
        <dbReference type="ARBA" id="ARBA00023170"/>
    </source>
</evidence>
<proteinExistence type="inferred from homology"/>
<dbReference type="Proteomes" id="UP000245942">
    <property type="component" value="Unassembled WGS sequence"/>
</dbReference>
<keyword evidence="6" id="KW-0256">Endoplasmic reticulum</keyword>
<accession>A0A316UG07</accession>
<comment type="similarity">
    <text evidence="2">Belongs to the SRP receptor beta subunit family.</text>
</comment>
<dbReference type="STRING" id="1684307.A0A316UG07"/>
<dbReference type="GO" id="GO:0005525">
    <property type="term" value="F:GTP binding"/>
    <property type="evidence" value="ECO:0007669"/>
    <property type="project" value="UniProtKB-KW"/>
</dbReference>
<evidence type="ECO:0000313" key="12">
    <source>
        <dbReference type="EMBL" id="PWN24186.1"/>
    </source>
</evidence>
<dbReference type="Pfam" id="PF09439">
    <property type="entry name" value="SRPRB"/>
    <property type="match status" value="1"/>
</dbReference>
<dbReference type="AlphaFoldDB" id="A0A316UG07"/>
<keyword evidence="7 11" id="KW-1133">Transmembrane helix</keyword>
<dbReference type="OrthoDB" id="41266at2759"/>
<keyword evidence="13" id="KW-1185">Reference proteome</keyword>
<evidence type="ECO:0000256" key="11">
    <source>
        <dbReference type="SAM" id="Phobius"/>
    </source>
</evidence>
<keyword evidence="4 11" id="KW-0812">Transmembrane</keyword>
<gene>
    <name evidence="12" type="ORF">BCV69DRAFT_280081</name>
</gene>
<evidence type="ECO:0000256" key="9">
    <source>
        <dbReference type="ARBA" id="ARBA00023136"/>
    </source>
</evidence>
<dbReference type="GO" id="GO:0005789">
    <property type="term" value="C:endoplasmic reticulum membrane"/>
    <property type="evidence" value="ECO:0007669"/>
    <property type="project" value="UniProtKB-SubCell"/>
</dbReference>
<keyword evidence="9 11" id="KW-0472">Membrane</keyword>
<name>A0A316UG07_9BASI</name>